<keyword evidence="6 16" id="KW-0812">Transmembrane</keyword>
<keyword evidence="11 16" id="KW-1133">Transmembrane helix</keyword>
<evidence type="ECO:0000256" key="16">
    <source>
        <dbReference type="SAM" id="Phobius"/>
    </source>
</evidence>
<evidence type="ECO:0000256" key="11">
    <source>
        <dbReference type="ARBA" id="ARBA00022989"/>
    </source>
</evidence>
<evidence type="ECO:0000256" key="6">
    <source>
        <dbReference type="ARBA" id="ARBA00022692"/>
    </source>
</evidence>
<keyword evidence="7" id="KW-0479">Metal-binding</keyword>
<dbReference type="SMR" id="A0A803KPC0"/>
<dbReference type="PANTHER" id="PTHR14155">
    <property type="entry name" value="RING FINGER DOMAIN-CONTAINING"/>
    <property type="match status" value="1"/>
</dbReference>
<keyword evidence="10" id="KW-0862">Zinc</keyword>
<dbReference type="EnsemblPlants" id="AUR62000876-RA">
    <property type="protein sequence ID" value="AUR62000876-RA:cds"/>
    <property type="gene ID" value="AUR62000876"/>
</dbReference>
<feature type="compositionally biased region" description="Low complexity" evidence="15">
    <location>
        <begin position="322"/>
        <end position="332"/>
    </location>
</feature>
<evidence type="ECO:0000313" key="19">
    <source>
        <dbReference type="EnsemblPlants" id="AUR62000876-RA:cds"/>
    </source>
</evidence>
<dbReference type="GO" id="GO:0061630">
    <property type="term" value="F:ubiquitin protein ligase activity"/>
    <property type="evidence" value="ECO:0007669"/>
    <property type="project" value="UniProtKB-EC"/>
</dbReference>
<evidence type="ECO:0000256" key="1">
    <source>
        <dbReference type="ARBA" id="ARBA00000900"/>
    </source>
</evidence>
<dbReference type="AlphaFoldDB" id="A0A803KPC0"/>
<feature type="region of interest" description="Disordered" evidence="15">
    <location>
        <begin position="310"/>
        <end position="332"/>
    </location>
</feature>
<evidence type="ECO:0000256" key="8">
    <source>
        <dbReference type="ARBA" id="ARBA00022771"/>
    </source>
</evidence>
<evidence type="ECO:0000256" key="2">
    <source>
        <dbReference type="ARBA" id="ARBA00004167"/>
    </source>
</evidence>
<dbReference type="Pfam" id="PF13639">
    <property type="entry name" value="zf-RING_2"/>
    <property type="match status" value="1"/>
</dbReference>
<evidence type="ECO:0000259" key="18">
    <source>
        <dbReference type="PROSITE" id="PS50089"/>
    </source>
</evidence>
<dbReference type="PROSITE" id="PS50089">
    <property type="entry name" value="ZF_RING_2"/>
    <property type="match status" value="1"/>
</dbReference>
<evidence type="ECO:0000256" key="15">
    <source>
        <dbReference type="SAM" id="MobiDB-lite"/>
    </source>
</evidence>
<dbReference type="RefSeq" id="XP_021771901.1">
    <property type="nucleotide sequence ID" value="XM_021916209.1"/>
</dbReference>
<dbReference type="FunFam" id="3.30.40.10:FF:000187">
    <property type="entry name" value="E3 ubiquitin-protein ligase ATL6"/>
    <property type="match status" value="1"/>
</dbReference>
<evidence type="ECO:0000256" key="5">
    <source>
        <dbReference type="ARBA" id="ARBA00022679"/>
    </source>
</evidence>
<dbReference type="OrthoDB" id="8062037at2759"/>
<keyword evidence="20" id="KW-1185">Reference proteome</keyword>
<evidence type="ECO:0000256" key="7">
    <source>
        <dbReference type="ARBA" id="ARBA00022723"/>
    </source>
</evidence>
<name>A0A803KPC0_CHEQI</name>
<evidence type="ECO:0000256" key="4">
    <source>
        <dbReference type="ARBA" id="ARBA00012483"/>
    </source>
</evidence>
<dbReference type="SUPFAM" id="SSF57850">
    <property type="entry name" value="RING/U-box"/>
    <property type="match status" value="1"/>
</dbReference>
<evidence type="ECO:0000256" key="10">
    <source>
        <dbReference type="ARBA" id="ARBA00022833"/>
    </source>
</evidence>
<keyword evidence="17" id="KW-0732">Signal</keyword>
<comment type="similarity">
    <text evidence="13">Belongs to the RING-type zinc finger family. ATL subfamily.</text>
</comment>
<evidence type="ECO:0000256" key="12">
    <source>
        <dbReference type="ARBA" id="ARBA00023136"/>
    </source>
</evidence>
<dbReference type="InterPro" id="IPR001841">
    <property type="entry name" value="Znf_RING"/>
</dbReference>
<keyword evidence="5" id="KW-0808">Transferase</keyword>
<evidence type="ECO:0000256" key="3">
    <source>
        <dbReference type="ARBA" id="ARBA00004906"/>
    </source>
</evidence>
<comment type="pathway">
    <text evidence="3">Protein modification; protein ubiquitination.</text>
</comment>
<proteinExistence type="inferred from homology"/>
<organism evidence="19 20">
    <name type="scientific">Chenopodium quinoa</name>
    <name type="common">Quinoa</name>
    <dbReference type="NCBI Taxonomy" id="63459"/>
    <lineage>
        <taxon>Eukaryota</taxon>
        <taxon>Viridiplantae</taxon>
        <taxon>Streptophyta</taxon>
        <taxon>Embryophyta</taxon>
        <taxon>Tracheophyta</taxon>
        <taxon>Spermatophyta</taxon>
        <taxon>Magnoliopsida</taxon>
        <taxon>eudicotyledons</taxon>
        <taxon>Gunneridae</taxon>
        <taxon>Pentapetalae</taxon>
        <taxon>Caryophyllales</taxon>
        <taxon>Chenopodiaceae</taxon>
        <taxon>Chenopodioideae</taxon>
        <taxon>Atripliceae</taxon>
        <taxon>Chenopodium</taxon>
    </lineage>
</organism>
<feature type="transmembrane region" description="Helical" evidence="16">
    <location>
        <begin position="46"/>
        <end position="65"/>
    </location>
</feature>
<dbReference type="Proteomes" id="UP000596660">
    <property type="component" value="Unplaced"/>
</dbReference>
<keyword evidence="8 14" id="KW-0863">Zinc-finger</keyword>
<evidence type="ECO:0000256" key="14">
    <source>
        <dbReference type="PROSITE-ProRule" id="PRU00175"/>
    </source>
</evidence>
<dbReference type="KEGG" id="cqi:110736060"/>
<feature type="signal peptide" evidence="17">
    <location>
        <begin position="1"/>
        <end position="22"/>
    </location>
</feature>
<dbReference type="OMA" id="RESNDHQ"/>
<keyword evidence="12 16" id="KW-0472">Membrane</keyword>
<gene>
    <name evidence="19" type="primary">LOC110736060</name>
</gene>
<feature type="domain" description="RING-type" evidence="18">
    <location>
        <begin position="119"/>
        <end position="161"/>
    </location>
</feature>
<protein>
    <recommendedName>
        <fullName evidence="4">RING-type E3 ubiquitin transferase</fullName>
        <ecNumber evidence="4">2.3.2.27</ecNumber>
    </recommendedName>
</protein>
<sequence>MTIITTLSSILLLFLLSQPTRAQTGKPESNSDSPYDGHDSHPSILSIILNLVAVFFFIAIFGFLIRFCTTDTSTDNNVVTRSNSLRRSRGLDVEVIEGFPILDYAAVKAAKIGKGALECAVCLMEFEDDDTLRLIPRCDHVFHPECIDAWLVGHTTCPVCRCNLAEKVDNDVVLEQTLVNDVVIRVDEVRESNDHQNNEENNSMERPHLHGRIRRSRTMMRSLSFGRPRWFGKLVRSLSTGHVEVKQLENTERFTLRLPDDVRKQIMSGKLQKRNGTRGLFGSLRGRARRSGQWGFSLTPPFLTPARSLKSLDGEATRPTRSRGSSMGGCSSLENVSTSREISLCNDIQAELNQLPV</sequence>
<reference evidence="19" key="2">
    <citation type="submission" date="2021-03" db="UniProtKB">
        <authorList>
            <consortium name="EnsemblPlants"/>
        </authorList>
    </citation>
    <scope>IDENTIFICATION</scope>
</reference>
<feature type="chain" id="PRO_5031401312" description="RING-type E3 ubiquitin transferase" evidence="17">
    <location>
        <begin position="23"/>
        <end position="357"/>
    </location>
</feature>
<dbReference type="Gramene" id="AUR62000876-RA">
    <property type="protein sequence ID" value="AUR62000876-RA:cds"/>
    <property type="gene ID" value="AUR62000876"/>
</dbReference>
<dbReference type="EC" id="2.3.2.27" evidence="4"/>
<dbReference type="PANTHER" id="PTHR14155:SF263">
    <property type="entry name" value="E3 UBIQUITIN-PROTEIN LIGASE ATL6"/>
    <property type="match status" value="1"/>
</dbReference>
<dbReference type="InterPro" id="IPR053238">
    <property type="entry name" value="RING-H2_zinc_finger"/>
</dbReference>
<comment type="subcellular location">
    <subcellularLocation>
        <location evidence="2">Membrane</location>
        <topology evidence="2">Single-pass membrane protein</topology>
    </subcellularLocation>
</comment>
<dbReference type="GO" id="GO:0016020">
    <property type="term" value="C:membrane"/>
    <property type="evidence" value="ECO:0007669"/>
    <property type="project" value="UniProtKB-SubCell"/>
</dbReference>
<dbReference type="InterPro" id="IPR013083">
    <property type="entry name" value="Znf_RING/FYVE/PHD"/>
</dbReference>
<dbReference type="GeneID" id="110736060"/>
<dbReference type="SMART" id="SM00184">
    <property type="entry name" value="RING"/>
    <property type="match status" value="1"/>
</dbReference>
<evidence type="ECO:0000256" key="9">
    <source>
        <dbReference type="ARBA" id="ARBA00022786"/>
    </source>
</evidence>
<dbReference type="GO" id="GO:0008270">
    <property type="term" value="F:zinc ion binding"/>
    <property type="evidence" value="ECO:0007669"/>
    <property type="project" value="UniProtKB-KW"/>
</dbReference>
<dbReference type="Gene3D" id="3.30.40.10">
    <property type="entry name" value="Zinc/RING finger domain, C3HC4 (zinc finger)"/>
    <property type="match status" value="1"/>
</dbReference>
<comment type="catalytic activity">
    <reaction evidence="1">
        <text>S-ubiquitinyl-[E2 ubiquitin-conjugating enzyme]-L-cysteine + [acceptor protein]-L-lysine = [E2 ubiquitin-conjugating enzyme]-L-cysteine + N(6)-ubiquitinyl-[acceptor protein]-L-lysine.</text>
        <dbReference type="EC" id="2.3.2.27"/>
    </reaction>
</comment>
<evidence type="ECO:0000256" key="17">
    <source>
        <dbReference type="SAM" id="SignalP"/>
    </source>
</evidence>
<evidence type="ECO:0000256" key="13">
    <source>
        <dbReference type="ARBA" id="ARBA00024209"/>
    </source>
</evidence>
<reference evidence="19" key="1">
    <citation type="journal article" date="2017" name="Nature">
        <title>The genome of Chenopodium quinoa.</title>
        <authorList>
            <person name="Jarvis D.E."/>
            <person name="Ho Y.S."/>
            <person name="Lightfoot D.J."/>
            <person name="Schmoeckel S.M."/>
            <person name="Li B."/>
            <person name="Borm T.J.A."/>
            <person name="Ohyanagi H."/>
            <person name="Mineta K."/>
            <person name="Michell C.T."/>
            <person name="Saber N."/>
            <person name="Kharbatia N.M."/>
            <person name="Rupper R.R."/>
            <person name="Sharp A.R."/>
            <person name="Dally N."/>
            <person name="Boughton B.A."/>
            <person name="Woo Y.H."/>
            <person name="Gao G."/>
            <person name="Schijlen E.G.W.M."/>
            <person name="Guo X."/>
            <person name="Momin A.A."/>
            <person name="Negrao S."/>
            <person name="Al-Babili S."/>
            <person name="Gehring C."/>
            <person name="Roessner U."/>
            <person name="Jung C."/>
            <person name="Murphy K."/>
            <person name="Arold S.T."/>
            <person name="Gojobori T."/>
            <person name="van der Linden C.G."/>
            <person name="van Loo E.N."/>
            <person name="Jellen E.N."/>
            <person name="Maughan P.J."/>
            <person name="Tester M."/>
        </authorList>
    </citation>
    <scope>NUCLEOTIDE SEQUENCE [LARGE SCALE GENOMIC DNA]</scope>
    <source>
        <strain evidence="19">cv. PI 614886</strain>
    </source>
</reference>
<keyword evidence="9" id="KW-0833">Ubl conjugation pathway</keyword>
<accession>A0A803KPC0</accession>
<evidence type="ECO:0000313" key="20">
    <source>
        <dbReference type="Proteomes" id="UP000596660"/>
    </source>
</evidence>
<dbReference type="CDD" id="cd16461">
    <property type="entry name" value="RING-H2_EL5-like"/>
    <property type="match status" value="1"/>
</dbReference>